<gene>
    <name evidence="3" type="ORF">GTW20_24545</name>
</gene>
<protein>
    <submittedName>
        <fullName evidence="3">MerR family DNA-binding transcriptional regulator</fullName>
    </submittedName>
</protein>
<dbReference type="AlphaFoldDB" id="A0A7K2IZW9"/>
<dbReference type="Proteomes" id="UP000467124">
    <property type="component" value="Unassembled WGS sequence"/>
</dbReference>
<dbReference type="InterPro" id="IPR047057">
    <property type="entry name" value="MerR_fam"/>
</dbReference>
<name>A0A7K2IZW9_9ACTN</name>
<accession>A0A7K2IZW9</accession>
<dbReference type="PRINTS" id="PR00040">
    <property type="entry name" value="HTHMERR"/>
</dbReference>
<dbReference type="GO" id="GO:0003700">
    <property type="term" value="F:DNA-binding transcription factor activity"/>
    <property type="evidence" value="ECO:0007669"/>
    <property type="project" value="InterPro"/>
</dbReference>
<dbReference type="PANTHER" id="PTHR30204:SF93">
    <property type="entry name" value="HTH MERR-TYPE DOMAIN-CONTAINING PROTEIN"/>
    <property type="match status" value="1"/>
</dbReference>
<dbReference type="Pfam" id="PF13411">
    <property type="entry name" value="MerR_1"/>
    <property type="match status" value="1"/>
</dbReference>
<dbReference type="PROSITE" id="PS50937">
    <property type="entry name" value="HTH_MERR_2"/>
    <property type="match status" value="1"/>
</dbReference>
<dbReference type="RefSeq" id="WP_017534901.1">
    <property type="nucleotide sequence ID" value="NZ_JBEYHC010000048.1"/>
</dbReference>
<comment type="caution">
    <text evidence="3">The sequence shown here is derived from an EMBL/GenBank/DDBJ whole genome shotgun (WGS) entry which is preliminary data.</text>
</comment>
<organism evidence="3 4">
    <name type="scientific">Nocardiopsis alba</name>
    <dbReference type="NCBI Taxonomy" id="53437"/>
    <lineage>
        <taxon>Bacteria</taxon>
        <taxon>Bacillati</taxon>
        <taxon>Actinomycetota</taxon>
        <taxon>Actinomycetes</taxon>
        <taxon>Streptosporangiales</taxon>
        <taxon>Nocardiopsidaceae</taxon>
        <taxon>Nocardiopsis</taxon>
    </lineage>
</organism>
<proteinExistence type="predicted"/>
<evidence type="ECO:0000259" key="2">
    <source>
        <dbReference type="PROSITE" id="PS50937"/>
    </source>
</evidence>
<dbReference type="EMBL" id="WWHY01000001">
    <property type="protein sequence ID" value="MYR35344.1"/>
    <property type="molecule type" value="Genomic_DNA"/>
</dbReference>
<feature type="domain" description="HTH merR-type" evidence="2">
    <location>
        <begin position="1"/>
        <end position="69"/>
    </location>
</feature>
<dbReference type="InterPro" id="IPR009061">
    <property type="entry name" value="DNA-bd_dom_put_sf"/>
</dbReference>
<dbReference type="CDD" id="cd00592">
    <property type="entry name" value="HTH_MerR-like"/>
    <property type="match status" value="1"/>
</dbReference>
<dbReference type="SMART" id="SM00422">
    <property type="entry name" value="HTH_MERR"/>
    <property type="match status" value="1"/>
</dbReference>
<reference evidence="3 4" key="1">
    <citation type="journal article" date="2019" name="Nat. Commun.">
        <title>The antimicrobial potential of Streptomyces from insect microbiomes.</title>
        <authorList>
            <person name="Chevrette M.G."/>
            <person name="Carlson C.M."/>
            <person name="Ortega H.E."/>
            <person name="Thomas C."/>
            <person name="Ananiev G.E."/>
            <person name="Barns K.J."/>
            <person name="Book A.J."/>
            <person name="Cagnazzo J."/>
            <person name="Carlos C."/>
            <person name="Flanigan W."/>
            <person name="Grubbs K.J."/>
            <person name="Horn H.A."/>
            <person name="Hoffmann F.M."/>
            <person name="Klassen J.L."/>
            <person name="Knack J.J."/>
            <person name="Lewin G.R."/>
            <person name="McDonald B.R."/>
            <person name="Muller L."/>
            <person name="Melo W.G.P."/>
            <person name="Pinto-Tomas A.A."/>
            <person name="Schmitz A."/>
            <person name="Wendt-Pienkowski E."/>
            <person name="Wildman S."/>
            <person name="Zhao M."/>
            <person name="Zhang F."/>
            <person name="Bugni T.S."/>
            <person name="Andes D.R."/>
            <person name="Pupo M.T."/>
            <person name="Currie C.R."/>
        </authorList>
    </citation>
    <scope>NUCLEOTIDE SEQUENCE [LARGE SCALE GENOMIC DNA]</scope>
    <source>
        <strain evidence="3 4">SID5840</strain>
    </source>
</reference>
<dbReference type="SUPFAM" id="SSF46955">
    <property type="entry name" value="Putative DNA-binding domain"/>
    <property type="match status" value="1"/>
</dbReference>
<evidence type="ECO:0000313" key="3">
    <source>
        <dbReference type="EMBL" id="MYR35344.1"/>
    </source>
</evidence>
<evidence type="ECO:0000256" key="1">
    <source>
        <dbReference type="ARBA" id="ARBA00023125"/>
    </source>
</evidence>
<dbReference type="Gene3D" id="1.10.1660.10">
    <property type="match status" value="1"/>
</dbReference>
<sequence>MRIGELADLAGVTVRTVRYYHQKDVLPEPARRANGYREYTVDDLVALVRIRWLTRSGLSLAQAGAIVADSVEASTDAVLDEVDEALRLRIVALADQRRRLAEARSGRHLGLSRLAAALSTKPADIPISTLYAHLHTDQGQADRLAEALRRPEVRSALIAAQARFDAVDESTPEEELDRLEEEMRGLAAELVSDVPTVVERHSHLLLELAERDLNAGQRAFLRRLA</sequence>
<evidence type="ECO:0000313" key="4">
    <source>
        <dbReference type="Proteomes" id="UP000467124"/>
    </source>
</evidence>
<dbReference type="GO" id="GO:0003677">
    <property type="term" value="F:DNA binding"/>
    <property type="evidence" value="ECO:0007669"/>
    <property type="project" value="UniProtKB-KW"/>
</dbReference>
<dbReference type="PANTHER" id="PTHR30204">
    <property type="entry name" value="REDOX-CYCLING DRUG-SENSING TRANSCRIPTIONAL ACTIVATOR SOXR"/>
    <property type="match status" value="1"/>
</dbReference>
<keyword evidence="1 3" id="KW-0238">DNA-binding</keyword>
<dbReference type="InterPro" id="IPR000551">
    <property type="entry name" value="MerR-type_HTH_dom"/>
</dbReference>